<evidence type="ECO:0000256" key="1">
    <source>
        <dbReference type="SAM" id="MobiDB-lite"/>
    </source>
</evidence>
<comment type="caution">
    <text evidence="3">The sequence shown here is derived from an EMBL/GenBank/DDBJ whole genome shotgun (WGS) entry which is preliminary data.</text>
</comment>
<reference evidence="3 4" key="1">
    <citation type="submission" date="2020-08" db="EMBL/GenBank/DDBJ databases">
        <title>Genomic Encyclopedia of Type Strains, Phase IV (KMG-IV): sequencing the most valuable type-strain genomes for metagenomic binning, comparative biology and taxonomic classification.</title>
        <authorList>
            <person name="Goeker M."/>
        </authorList>
    </citation>
    <scope>NUCLEOTIDE SEQUENCE [LARGE SCALE GENOMIC DNA]</scope>
    <source>
        <strain evidence="3 4">DSM 100734</strain>
    </source>
</reference>
<keyword evidence="4" id="KW-1185">Reference proteome</keyword>
<dbReference type="AlphaFoldDB" id="A0A7W9YA36"/>
<gene>
    <name evidence="3" type="ORF">HNQ72_004667</name>
</gene>
<dbReference type="Proteomes" id="UP000547879">
    <property type="component" value="Unassembled WGS sequence"/>
</dbReference>
<keyword evidence="2" id="KW-0732">Signal</keyword>
<feature type="signal peptide" evidence="2">
    <location>
        <begin position="1"/>
        <end position="20"/>
    </location>
</feature>
<accession>A0A7W9YA36</accession>
<evidence type="ECO:0000256" key="2">
    <source>
        <dbReference type="SAM" id="SignalP"/>
    </source>
</evidence>
<feature type="chain" id="PRO_5030703362" description="PepSY domain-containing protein" evidence="2">
    <location>
        <begin position="21"/>
        <end position="105"/>
    </location>
</feature>
<feature type="region of interest" description="Disordered" evidence="1">
    <location>
        <begin position="20"/>
        <end position="51"/>
    </location>
</feature>
<organism evidence="3 4">
    <name type="scientific">Rhizobium wenxiniae</name>
    <dbReference type="NCBI Taxonomy" id="1737357"/>
    <lineage>
        <taxon>Bacteria</taxon>
        <taxon>Pseudomonadati</taxon>
        <taxon>Pseudomonadota</taxon>
        <taxon>Alphaproteobacteria</taxon>
        <taxon>Hyphomicrobiales</taxon>
        <taxon>Rhizobiaceae</taxon>
        <taxon>Rhizobium/Agrobacterium group</taxon>
        <taxon>Rhizobium</taxon>
    </lineage>
</organism>
<evidence type="ECO:0000313" key="3">
    <source>
        <dbReference type="EMBL" id="MBB6164822.1"/>
    </source>
</evidence>
<dbReference type="RefSeq" id="WP_183995569.1">
    <property type="nucleotide sequence ID" value="NZ_BMHW01000005.1"/>
</dbReference>
<evidence type="ECO:0000313" key="4">
    <source>
        <dbReference type="Proteomes" id="UP000547879"/>
    </source>
</evidence>
<protein>
    <recommendedName>
        <fullName evidence="5">PepSY domain-containing protein</fullName>
    </recommendedName>
</protein>
<sequence>MKKIAFSVAAVLLSTSAAFAQSETPKTSQTTPAVSTSGEQNPGAPVAGKNSFTEAQAKSRIEEAGYTEVSGLKLDDQGIWRAMGTKDGKHGTVALDFQGNITMAQ</sequence>
<proteinExistence type="predicted"/>
<evidence type="ECO:0008006" key="5">
    <source>
        <dbReference type="Google" id="ProtNLM"/>
    </source>
</evidence>
<dbReference type="EMBL" id="JACHEG010000006">
    <property type="protein sequence ID" value="MBB6164822.1"/>
    <property type="molecule type" value="Genomic_DNA"/>
</dbReference>
<name>A0A7W9YA36_9HYPH</name>
<feature type="compositionally biased region" description="Polar residues" evidence="1">
    <location>
        <begin position="21"/>
        <end position="40"/>
    </location>
</feature>